<proteinExistence type="predicted"/>
<dbReference type="AlphaFoldDB" id="A0A978VI14"/>
<organism evidence="2 3">
    <name type="scientific">Ziziphus jujuba var. spinosa</name>
    <dbReference type="NCBI Taxonomy" id="714518"/>
    <lineage>
        <taxon>Eukaryota</taxon>
        <taxon>Viridiplantae</taxon>
        <taxon>Streptophyta</taxon>
        <taxon>Embryophyta</taxon>
        <taxon>Tracheophyta</taxon>
        <taxon>Spermatophyta</taxon>
        <taxon>Magnoliopsida</taxon>
        <taxon>eudicotyledons</taxon>
        <taxon>Gunneridae</taxon>
        <taxon>Pentapetalae</taxon>
        <taxon>rosids</taxon>
        <taxon>fabids</taxon>
        <taxon>Rosales</taxon>
        <taxon>Rhamnaceae</taxon>
        <taxon>Paliureae</taxon>
        <taxon>Ziziphus</taxon>
    </lineage>
</organism>
<comment type="caution">
    <text evidence="2">The sequence shown here is derived from an EMBL/GenBank/DDBJ whole genome shotgun (WGS) entry which is preliminary data.</text>
</comment>
<evidence type="ECO:0000313" key="2">
    <source>
        <dbReference type="EMBL" id="KAH7532733.1"/>
    </source>
</evidence>
<feature type="region of interest" description="Disordered" evidence="1">
    <location>
        <begin position="101"/>
        <end position="133"/>
    </location>
</feature>
<name>A0A978VI14_ZIZJJ</name>
<sequence>MKSKEMGNVFWKKGLMGLEENTLEGLNEKWMLLKMEETEVIDQRAELEKESSPKQWPDNAPIYPIFHGKDEAVIGARDDLSLALDDLIQLQLRLRLLCTPTPRTPQSPTCVDLSGPLSDSNIRPTPCSVRRRL</sequence>
<accession>A0A978VI14</accession>
<gene>
    <name evidence="2" type="ORF">FEM48_Zijuj04G0053600</name>
</gene>
<dbReference type="EMBL" id="JAEACU010000004">
    <property type="protein sequence ID" value="KAH7532733.1"/>
    <property type="molecule type" value="Genomic_DNA"/>
</dbReference>
<reference evidence="2" key="1">
    <citation type="journal article" date="2021" name="Front. Plant Sci.">
        <title>Chromosome-Scale Genome Assembly for Chinese Sour Jujube and Insights Into Its Genome Evolution and Domestication Signature.</title>
        <authorList>
            <person name="Shen L.-Y."/>
            <person name="Luo H."/>
            <person name="Wang X.-L."/>
            <person name="Wang X.-M."/>
            <person name="Qiu X.-J."/>
            <person name="Liu H."/>
            <person name="Zhou S.-S."/>
            <person name="Jia K.-H."/>
            <person name="Nie S."/>
            <person name="Bao Y.-T."/>
            <person name="Zhang R.-G."/>
            <person name="Yun Q.-Z."/>
            <person name="Chai Y.-H."/>
            <person name="Lu J.-Y."/>
            <person name="Li Y."/>
            <person name="Zhao S.-W."/>
            <person name="Mao J.-F."/>
            <person name="Jia S.-G."/>
            <person name="Mao Y.-M."/>
        </authorList>
    </citation>
    <scope>NUCLEOTIDE SEQUENCE</scope>
    <source>
        <strain evidence="2">AT0</strain>
        <tissue evidence="2">Leaf</tissue>
    </source>
</reference>
<dbReference type="Proteomes" id="UP000813462">
    <property type="component" value="Unassembled WGS sequence"/>
</dbReference>
<evidence type="ECO:0000256" key="1">
    <source>
        <dbReference type="SAM" id="MobiDB-lite"/>
    </source>
</evidence>
<protein>
    <submittedName>
        <fullName evidence="2">Uncharacterized protein</fullName>
    </submittedName>
</protein>
<evidence type="ECO:0000313" key="3">
    <source>
        <dbReference type="Proteomes" id="UP000813462"/>
    </source>
</evidence>